<dbReference type="KEGG" id="ccas:EIB73_13850"/>
<dbReference type="PANTHER" id="PTHR43792:SF1">
    <property type="entry name" value="N-ACETYLTRANSFERASE DOMAIN-CONTAINING PROTEIN"/>
    <property type="match status" value="1"/>
</dbReference>
<protein>
    <submittedName>
        <fullName evidence="2">N-acetyltransferase</fullName>
    </submittedName>
</protein>
<keyword evidence="2" id="KW-0808">Transferase</keyword>
<evidence type="ECO:0000313" key="3">
    <source>
        <dbReference type="Proteomes" id="UP000270185"/>
    </source>
</evidence>
<dbReference type="Pfam" id="PF13302">
    <property type="entry name" value="Acetyltransf_3"/>
    <property type="match status" value="1"/>
</dbReference>
<dbReference type="SUPFAM" id="SSF55729">
    <property type="entry name" value="Acyl-CoA N-acyltransferases (Nat)"/>
    <property type="match status" value="1"/>
</dbReference>
<dbReference type="OrthoDB" id="9811523at2"/>
<dbReference type="RefSeq" id="WP_125025828.1">
    <property type="nucleotide sequence ID" value="NZ_CP034159.1"/>
</dbReference>
<evidence type="ECO:0000313" key="2">
    <source>
        <dbReference type="EMBL" id="AZI34192.1"/>
    </source>
</evidence>
<dbReference type="Proteomes" id="UP000270185">
    <property type="component" value="Chromosome"/>
</dbReference>
<sequence length="168" mass="19738">MKFETERLILRTITEYDAVEIFSIRSNSEINRFLHRIPPKNSFEALDFILNIKRKTLNKEILFFGISCRTQPQLLGTICLWNFSEDREIAELGYELLPNYHGKGLMSEAVAFILKFGFQQLNLNKIEAFTNKNNVNSISLLGKFNFILNENRKDRNYPENSIFELHKI</sequence>
<evidence type="ECO:0000259" key="1">
    <source>
        <dbReference type="PROSITE" id="PS51186"/>
    </source>
</evidence>
<accession>A0A3G8XLV1</accession>
<proteinExistence type="predicted"/>
<dbReference type="InterPro" id="IPR016181">
    <property type="entry name" value="Acyl_CoA_acyltransferase"/>
</dbReference>
<dbReference type="GO" id="GO:0016747">
    <property type="term" value="F:acyltransferase activity, transferring groups other than amino-acyl groups"/>
    <property type="evidence" value="ECO:0007669"/>
    <property type="project" value="InterPro"/>
</dbReference>
<dbReference type="InterPro" id="IPR051531">
    <property type="entry name" value="N-acetyltransferase"/>
</dbReference>
<reference evidence="3" key="1">
    <citation type="submission" date="2018-11" db="EMBL/GenBank/DDBJ databases">
        <title>Proposal to divide the Flavobacteriaceae and reorganize its genera based on Amino Acid Identity values calculated from whole genome sequences.</title>
        <authorList>
            <person name="Nicholson A.C."/>
            <person name="Gulvik C.A."/>
            <person name="Whitney A.M."/>
            <person name="Humrighouse B.W."/>
            <person name="Bell M."/>
            <person name="Holmes B."/>
            <person name="Steigerwalt A.G."/>
            <person name="Villarma A."/>
            <person name="Sheth M."/>
            <person name="Batra D."/>
            <person name="Pryor J."/>
            <person name="Bernardet J.-F."/>
            <person name="Hugo C."/>
            <person name="Kampfer P."/>
            <person name="Newman J.D."/>
            <person name="McQuiston J.R."/>
        </authorList>
    </citation>
    <scope>NUCLEOTIDE SEQUENCE [LARGE SCALE GENOMIC DNA]</scope>
    <source>
        <strain evidence="3">G0081</strain>
    </source>
</reference>
<keyword evidence="3" id="KW-1185">Reference proteome</keyword>
<organism evidence="2 3">
    <name type="scientific">Kaistella carnis</name>
    <dbReference type="NCBI Taxonomy" id="1241979"/>
    <lineage>
        <taxon>Bacteria</taxon>
        <taxon>Pseudomonadati</taxon>
        <taxon>Bacteroidota</taxon>
        <taxon>Flavobacteriia</taxon>
        <taxon>Flavobacteriales</taxon>
        <taxon>Weeksellaceae</taxon>
        <taxon>Chryseobacterium group</taxon>
        <taxon>Kaistella</taxon>
    </lineage>
</organism>
<dbReference type="PROSITE" id="PS51186">
    <property type="entry name" value="GNAT"/>
    <property type="match status" value="1"/>
</dbReference>
<dbReference type="PANTHER" id="PTHR43792">
    <property type="entry name" value="GNAT FAMILY, PUTATIVE (AFU_ORTHOLOGUE AFUA_3G00765)-RELATED-RELATED"/>
    <property type="match status" value="1"/>
</dbReference>
<dbReference type="InterPro" id="IPR000182">
    <property type="entry name" value="GNAT_dom"/>
</dbReference>
<gene>
    <name evidence="2" type="ORF">EIB73_13850</name>
</gene>
<dbReference type="EMBL" id="CP034159">
    <property type="protein sequence ID" value="AZI34192.1"/>
    <property type="molecule type" value="Genomic_DNA"/>
</dbReference>
<name>A0A3G8XLV1_9FLAO</name>
<feature type="domain" description="N-acetyltransferase" evidence="1">
    <location>
        <begin position="8"/>
        <end position="168"/>
    </location>
</feature>
<dbReference type="AlphaFoldDB" id="A0A3G8XLV1"/>
<dbReference type="Gene3D" id="3.40.630.30">
    <property type="match status" value="1"/>
</dbReference>